<dbReference type="InterPro" id="IPR017972">
    <property type="entry name" value="Cyt_P450_CS"/>
</dbReference>
<dbReference type="SUPFAM" id="SSF48264">
    <property type="entry name" value="Cytochrome P450"/>
    <property type="match status" value="1"/>
</dbReference>
<name>A0ABS3URG7_9ACTN</name>
<evidence type="ECO:0000256" key="1">
    <source>
        <dbReference type="ARBA" id="ARBA00010617"/>
    </source>
</evidence>
<organism evidence="3 4">
    <name type="scientific">Actinoplanes flavus</name>
    <dbReference type="NCBI Taxonomy" id="2820290"/>
    <lineage>
        <taxon>Bacteria</taxon>
        <taxon>Bacillati</taxon>
        <taxon>Actinomycetota</taxon>
        <taxon>Actinomycetes</taxon>
        <taxon>Micromonosporales</taxon>
        <taxon>Micromonosporaceae</taxon>
        <taxon>Actinoplanes</taxon>
    </lineage>
</organism>
<dbReference type="Proteomes" id="UP000679690">
    <property type="component" value="Unassembled WGS sequence"/>
</dbReference>
<gene>
    <name evidence="3" type="ORF">J5X75_28055</name>
</gene>
<dbReference type="EMBL" id="JAGFNS010000020">
    <property type="protein sequence ID" value="MBO3741369.1"/>
    <property type="molecule type" value="Genomic_DNA"/>
</dbReference>
<protein>
    <submittedName>
        <fullName evidence="3">Cytochrome P450</fullName>
    </submittedName>
</protein>
<dbReference type="CDD" id="cd11032">
    <property type="entry name" value="P450_EryK-like"/>
    <property type="match status" value="1"/>
</dbReference>
<keyword evidence="2" id="KW-0408">Iron</keyword>
<dbReference type="Gene3D" id="1.10.630.10">
    <property type="entry name" value="Cytochrome P450"/>
    <property type="match status" value="1"/>
</dbReference>
<dbReference type="InterPro" id="IPR002397">
    <property type="entry name" value="Cyt_P450_B"/>
</dbReference>
<keyword evidence="2" id="KW-0560">Oxidoreductase</keyword>
<dbReference type="InterPro" id="IPR036396">
    <property type="entry name" value="Cyt_P450_sf"/>
</dbReference>
<sequence>MTDTEQGVGLAGQSGDAASVLAWFRRMRATEPVSHDEQAGVWHVFGSADVERILSDSATFSSEFSSLMPAQEDVDRFIKGNVLRKDPPQHRKLRNLASKAFTPRVVADLADRIDVIADELLDAMAGAPRVDLVADLAYPLPVIVIAQLLGIPPEDRPMFGRWADSLVAPESQTGFIPNAERTRAMAVVMREMNAYCLDHIRRRRAHPTDDLTSKLVAAELDGQRLDDEEIIGFVGLLLLAGHITTTALLSNVILCLDEHPEAAAALRADPAALPGAIEEVLRYRTPLAPSMRRTTRDVRIGEHTVPAGQIVLAWLASANRDERRFAEPDRFDIRRTPNPHLSFGHGIHFCLGAPLARLEVRIAMEKILARWSEISVGDGAEHHDARGIFGARRLPLDVRWA</sequence>
<proteinExistence type="inferred from homology"/>
<reference evidence="3 4" key="1">
    <citation type="submission" date="2021-03" db="EMBL/GenBank/DDBJ databases">
        <title>Actinoplanes flavus sp. nov., a novel actinomycete isolated from Coconut Palm rhizosphere soil.</title>
        <authorList>
            <person name="Luo X."/>
        </authorList>
    </citation>
    <scope>NUCLEOTIDE SEQUENCE [LARGE SCALE GENOMIC DNA]</scope>
    <source>
        <strain evidence="3 4">NEAU-H7</strain>
    </source>
</reference>
<dbReference type="RefSeq" id="WP_208470510.1">
    <property type="nucleotide sequence ID" value="NZ_JAGFNS010000020.1"/>
</dbReference>
<dbReference type="PANTHER" id="PTHR46696:SF1">
    <property type="entry name" value="CYTOCHROME P450 YJIB-RELATED"/>
    <property type="match status" value="1"/>
</dbReference>
<keyword evidence="2" id="KW-0503">Monooxygenase</keyword>
<dbReference type="PANTHER" id="PTHR46696">
    <property type="entry name" value="P450, PUTATIVE (EUROFUNG)-RELATED"/>
    <property type="match status" value="1"/>
</dbReference>
<keyword evidence="4" id="KW-1185">Reference proteome</keyword>
<dbReference type="PROSITE" id="PS00086">
    <property type="entry name" value="CYTOCHROME_P450"/>
    <property type="match status" value="1"/>
</dbReference>
<dbReference type="Pfam" id="PF00067">
    <property type="entry name" value="p450"/>
    <property type="match status" value="1"/>
</dbReference>
<evidence type="ECO:0000256" key="2">
    <source>
        <dbReference type="RuleBase" id="RU000461"/>
    </source>
</evidence>
<dbReference type="InterPro" id="IPR001128">
    <property type="entry name" value="Cyt_P450"/>
</dbReference>
<comment type="similarity">
    <text evidence="1 2">Belongs to the cytochrome P450 family.</text>
</comment>
<keyword evidence="2" id="KW-0479">Metal-binding</keyword>
<evidence type="ECO:0000313" key="4">
    <source>
        <dbReference type="Proteomes" id="UP000679690"/>
    </source>
</evidence>
<accession>A0ABS3URG7</accession>
<comment type="caution">
    <text evidence="3">The sequence shown here is derived from an EMBL/GenBank/DDBJ whole genome shotgun (WGS) entry which is preliminary data.</text>
</comment>
<keyword evidence="2" id="KW-0349">Heme</keyword>
<dbReference type="PRINTS" id="PR00359">
    <property type="entry name" value="BP450"/>
</dbReference>
<evidence type="ECO:0000313" key="3">
    <source>
        <dbReference type="EMBL" id="MBO3741369.1"/>
    </source>
</evidence>